<dbReference type="Pfam" id="PF02470">
    <property type="entry name" value="MlaD"/>
    <property type="match status" value="1"/>
</dbReference>
<comment type="caution">
    <text evidence="3">The sequence shown here is derived from an EMBL/GenBank/DDBJ whole genome shotgun (WGS) entry which is preliminary data.</text>
</comment>
<proteinExistence type="predicted"/>
<dbReference type="Proteomes" id="UP000093759">
    <property type="component" value="Unassembled WGS sequence"/>
</dbReference>
<feature type="domain" description="Mce/MlaD" evidence="2">
    <location>
        <begin position="50"/>
        <end position="123"/>
    </location>
</feature>
<accession>A0A1A3U221</accession>
<evidence type="ECO:0000259" key="2">
    <source>
        <dbReference type="Pfam" id="PF02470"/>
    </source>
</evidence>
<dbReference type="RefSeq" id="WP_065024111.1">
    <property type="nucleotide sequence ID" value="NZ_LZMF01000054.1"/>
</dbReference>
<sequence>MPTFHDPSGRATSARALRVRGLIVATVAAIAATALYHLAVGSFTDTFRLTVITDTIGEGLAPGAEVKFHGLSIGSVKTLESIGYNQQKMTVELDPRQAKALTADTKAQFTSSNVFGSAAVELVSSGGGAPLRPEQTLVMNTDVQVASITGLLRQGDRIGQIIDSPEFTHIIESLRRHTDLVEPVARSSFDLARILADAQTVPFSESLAVISSFVTGVNDFVPLVGLVNNLLDGLDFLVQPGGAERTNAVLQQAGQLLRDAGQIVIKNKPWLSPLLEGITNTSVPMMFTLGSLAPAYDRLSGLVDRTSAAFPWVDNKVRMQIEVTIDTVPGLAAALPDTPAGPGQGGGR</sequence>
<name>A0A1A3U221_MYCSD</name>
<dbReference type="GO" id="GO:0051701">
    <property type="term" value="P:biological process involved in interaction with host"/>
    <property type="evidence" value="ECO:0007669"/>
    <property type="project" value="TreeGrafter"/>
</dbReference>
<evidence type="ECO:0000313" key="3">
    <source>
        <dbReference type="EMBL" id="OBK88742.1"/>
    </source>
</evidence>
<protein>
    <submittedName>
        <fullName evidence="3">Mammalian cell entry protein</fullName>
    </submittedName>
</protein>
<keyword evidence="1" id="KW-1133">Transmembrane helix</keyword>
<evidence type="ECO:0000256" key="1">
    <source>
        <dbReference type="SAM" id="Phobius"/>
    </source>
</evidence>
<feature type="transmembrane region" description="Helical" evidence="1">
    <location>
        <begin position="21"/>
        <end position="39"/>
    </location>
</feature>
<organism evidence="3 4">
    <name type="scientific">Mycolicibacter sinensis (strain JDM601)</name>
    <name type="common">Mycobacterium sinense</name>
    <dbReference type="NCBI Taxonomy" id="875328"/>
    <lineage>
        <taxon>Bacteria</taxon>
        <taxon>Bacillati</taxon>
        <taxon>Actinomycetota</taxon>
        <taxon>Actinomycetes</taxon>
        <taxon>Mycobacteriales</taxon>
        <taxon>Mycobacteriaceae</taxon>
        <taxon>Mycolicibacter</taxon>
    </lineage>
</organism>
<dbReference type="AlphaFoldDB" id="A0A1A3U221"/>
<evidence type="ECO:0000313" key="4">
    <source>
        <dbReference type="Proteomes" id="UP000093759"/>
    </source>
</evidence>
<keyword evidence="1" id="KW-0812">Transmembrane</keyword>
<dbReference type="PANTHER" id="PTHR33371:SF19">
    <property type="entry name" value="MCE-FAMILY PROTEIN MCE4A"/>
    <property type="match status" value="1"/>
</dbReference>
<keyword evidence="1" id="KW-0472">Membrane</keyword>
<dbReference type="InterPro" id="IPR052336">
    <property type="entry name" value="MlaD_Phospholipid_Transporter"/>
</dbReference>
<dbReference type="GO" id="GO:0005576">
    <property type="term" value="C:extracellular region"/>
    <property type="evidence" value="ECO:0007669"/>
    <property type="project" value="TreeGrafter"/>
</dbReference>
<gene>
    <name evidence="3" type="ORF">A5648_21495</name>
</gene>
<dbReference type="EMBL" id="LZMF01000054">
    <property type="protein sequence ID" value="OBK88742.1"/>
    <property type="molecule type" value="Genomic_DNA"/>
</dbReference>
<dbReference type="InterPro" id="IPR003399">
    <property type="entry name" value="Mce/MlaD"/>
</dbReference>
<reference evidence="4" key="1">
    <citation type="submission" date="2016-06" db="EMBL/GenBank/DDBJ databases">
        <authorList>
            <person name="Sutton G."/>
            <person name="Brinkac L."/>
            <person name="Sanka R."/>
            <person name="Adams M."/>
            <person name="Lau E."/>
            <person name="Garcia-Basteiro A."/>
            <person name="Lopez-Varela E."/>
            <person name="Palencia S."/>
        </authorList>
    </citation>
    <scope>NUCLEOTIDE SEQUENCE [LARGE SCALE GENOMIC DNA]</scope>
    <source>
        <strain evidence="4">1274684.2</strain>
    </source>
</reference>
<dbReference type="PANTHER" id="PTHR33371">
    <property type="entry name" value="INTERMEMBRANE PHOSPHOLIPID TRANSPORT SYSTEM BINDING PROTEIN MLAD-RELATED"/>
    <property type="match status" value="1"/>
</dbReference>